<evidence type="ECO:0000259" key="5">
    <source>
        <dbReference type="PROSITE" id="PS51063"/>
    </source>
</evidence>
<dbReference type="GO" id="GO:0003677">
    <property type="term" value="F:DNA binding"/>
    <property type="evidence" value="ECO:0007669"/>
    <property type="project" value="UniProtKB-KW"/>
</dbReference>
<evidence type="ECO:0000256" key="2">
    <source>
        <dbReference type="ARBA" id="ARBA00023125"/>
    </source>
</evidence>
<dbReference type="PROSITE" id="PS50042">
    <property type="entry name" value="CNMP_BINDING_3"/>
    <property type="match status" value="1"/>
</dbReference>
<dbReference type="CDD" id="cd00038">
    <property type="entry name" value="CAP_ED"/>
    <property type="match status" value="1"/>
</dbReference>
<dbReference type="GO" id="GO:0006355">
    <property type="term" value="P:regulation of DNA-templated transcription"/>
    <property type="evidence" value="ECO:0007669"/>
    <property type="project" value="InterPro"/>
</dbReference>
<dbReference type="InterPro" id="IPR000595">
    <property type="entry name" value="cNMP-bd_dom"/>
</dbReference>
<name>A0A542CWL5_SERFO</name>
<dbReference type="InterPro" id="IPR018490">
    <property type="entry name" value="cNMP-bd_dom_sf"/>
</dbReference>
<gene>
    <name evidence="6" type="ORF">FHU10_2245</name>
</gene>
<reference evidence="6" key="1">
    <citation type="submission" date="2019-06" db="EMBL/GenBank/DDBJ databases">
        <authorList>
            <person name="Deangelis K."/>
            <person name="Huntemann M."/>
            <person name="Clum A."/>
            <person name="Pillay M."/>
            <person name="Palaniappan K."/>
            <person name="Varghese N."/>
            <person name="Mikhailova N."/>
            <person name="Stamatis D."/>
            <person name="Reddy T."/>
            <person name="Daum C."/>
            <person name="Shapiro N."/>
            <person name="Ivanova N."/>
            <person name="Kyrpides N."/>
            <person name="Woyke T."/>
        </authorList>
    </citation>
    <scope>NUCLEOTIDE SEQUENCE [LARGE SCALE GENOMIC DNA]</scope>
    <source>
        <strain evidence="6">128R</strain>
    </source>
</reference>
<dbReference type="Gene3D" id="1.10.10.10">
    <property type="entry name" value="Winged helix-like DNA-binding domain superfamily/Winged helix DNA-binding domain"/>
    <property type="match status" value="1"/>
</dbReference>
<dbReference type="OrthoDB" id="6624575at2"/>
<proteinExistence type="predicted"/>
<dbReference type="InterPro" id="IPR036388">
    <property type="entry name" value="WH-like_DNA-bd_sf"/>
</dbReference>
<dbReference type="EMBL" id="VISQ01000001">
    <property type="protein sequence ID" value="TVZ69715.1"/>
    <property type="molecule type" value="Genomic_DNA"/>
</dbReference>
<reference evidence="6" key="2">
    <citation type="submission" date="2019-08" db="EMBL/GenBank/DDBJ databases">
        <title>Investigation of anaerobic lignin degradation for improved lignocellulosic biofuels.</title>
        <authorList>
            <person name="Deangelis K.PhD."/>
        </authorList>
    </citation>
    <scope>NUCLEOTIDE SEQUENCE [LARGE SCALE GENOMIC DNA]</scope>
    <source>
        <strain evidence="6">128R</strain>
    </source>
</reference>
<dbReference type="Pfam" id="PF00027">
    <property type="entry name" value="cNMP_binding"/>
    <property type="match status" value="1"/>
</dbReference>
<dbReference type="Pfam" id="PF13545">
    <property type="entry name" value="HTH_Crp_2"/>
    <property type="match status" value="1"/>
</dbReference>
<dbReference type="SMART" id="SM00419">
    <property type="entry name" value="HTH_CRP"/>
    <property type="match status" value="1"/>
</dbReference>
<dbReference type="InterPro" id="IPR012318">
    <property type="entry name" value="HTH_CRP"/>
</dbReference>
<evidence type="ECO:0000256" key="1">
    <source>
        <dbReference type="ARBA" id="ARBA00023015"/>
    </source>
</evidence>
<comment type="caution">
    <text evidence="6">The sequence shown here is derived from an EMBL/GenBank/DDBJ whole genome shotgun (WGS) entry which is preliminary data.</text>
</comment>
<evidence type="ECO:0000259" key="4">
    <source>
        <dbReference type="PROSITE" id="PS50042"/>
    </source>
</evidence>
<keyword evidence="1" id="KW-0805">Transcription regulation</keyword>
<keyword evidence="3" id="KW-0804">Transcription</keyword>
<keyword evidence="2" id="KW-0238">DNA-binding</keyword>
<feature type="domain" description="Cyclic nucleotide-binding" evidence="4">
    <location>
        <begin position="27"/>
        <end position="101"/>
    </location>
</feature>
<accession>A0A542CWL5</accession>
<organism evidence="6">
    <name type="scientific">Serratia fonticola</name>
    <dbReference type="NCBI Taxonomy" id="47917"/>
    <lineage>
        <taxon>Bacteria</taxon>
        <taxon>Pseudomonadati</taxon>
        <taxon>Pseudomonadota</taxon>
        <taxon>Gammaproteobacteria</taxon>
        <taxon>Enterobacterales</taxon>
        <taxon>Yersiniaceae</taxon>
        <taxon>Serratia</taxon>
    </lineage>
</organism>
<dbReference type="PROSITE" id="PS51063">
    <property type="entry name" value="HTH_CRP_2"/>
    <property type="match status" value="1"/>
</dbReference>
<dbReference type="InterPro" id="IPR036390">
    <property type="entry name" value="WH_DNA-bd_sf"/>
</dbReference>
<protein>
    <submittedName>
        <fullName evidence="6">CRP/FNR family transcriptional regulator</fullName>
    </submittedName>
</protein>
<evidence type="ECO:0000256" key="3">
    <source>
        <dbReference type="ARBA" id="ARBA00023163"/>
    </source>
</evidence>
<evidence type="ECO:0000313" key="6">
    <source>
        <dbReference type="EMBL" id="TVZ69715.1"/>
    </source>
</evidence>
<dbReference type="AlphaFoldDB" id="A0A542CWL5"/>
<dbReference type="Gene3D" id="2.60.120.10">
    <property type="entry name" value="Jelly Rolls"/>
    <property type="match status" value="1"/>
</dbReference>
<dbReference type="InterPro" id="IPR014710">
    <property type="entry name" value="RmlC-like_jellyroll"/>
</dbReference>
<feature type="domain" description="HTH crp-type" evidence="5">
    <location>
        <begin position="148"/>
        <end position="219"/>
    </location>
</feature>
<sequence length="219" mass="24878">MKKINCVNCEECCFGEICKAYAFQRQDALFIKNFSKKKKVAKGEFIYRQGDCVASLFALRSGIAKIYDMEYNLQGVVLPGQVIGAEELVASRYQHNVQAATEVEVCELQCSQFYELSQVTLGFTDFIVRILSRSAREKQQFISVLTKGDALQKVRDFLHLLSDTNKEHGFEHRNVELPINKKELAQLLGISPSTLTRALDTLVEQRVVEMSKKEITLLD</sequence>
<dbReference type="SUPFAM" id="SSF46785">
    <property type="entry name" value="Winged helix' DNA-binding domain"/>
    <property type="match status" value="1"/>
</dbReference>
<dbReference type="SUPFAM" id="SSF51206">
    <property type="entry name" value="cAMP-binding domain-like"/>
    <property type="match status" value="1"/>
</dbReference>